<dbReference type="InterPro" id="IPR000297">
    <property type="entry name" value="PPIase_PpiC"/>
</dbReference>
<dbReference type="SUPFAM" id="SSF109998">
    <property type="entry name" value="Triger factor/SurA peptide-binding domain-like"/>
    <property type="match status" value="1"/>
</dbReference>
<dbReference type="Gene3D" id="3.10.50.40">
    <property type="match status" value="1"/>
</dbReference>
<evidence type="ECO:0000313" key="16">
    <source>
        <dbReference type="Proteomes" id="UP000509383"/>
    </source>
</evidence>
<evidence type="ECO:0000256" key="11">
    <source>
        <dbReference type="PROSITE-ProRule" id="PRU00278"/>
    </source>
</evidence>
<dbReference type="EMBL" id="BQKM01000002">
    <property type="protein sequence ID" value="GJN51880.1"/>
    <property type="molecule type" value="Genomic_DNA"/>
</dbReference>
<comment type="similarity">
    <text evidence="8">Belongs to the PpiD chaperone family.</text>
</comment>
<proteinExistence type="inferred from homology"/>
<evidence type="ECO:0000313" key="14">
    <source>
        <dbReference type="EMBL" id="BCG23836.1"/>
    </source>
</evidence>
<gene>
    <name evidence="14" type="primary">ppiD</name>
    <name evidence="14" type="ORF">TUM18999_20270</name>
    <name evidence="15" type="ORF">TUM20286_16320</name>
</gene>
<evidence type="ECO:0000256" key="12">
    <source>
        <dbReference type="SAM" id="Phobius"/>
    </source>
</evidence>
<evidence type="ECO:0000256" key="7">
    <source>
        <dbReference type="ARBA" id="ARBA00023186"/>
    </source>
</evidence>
<dbReference type="InterPro" id="IPR027304">
    <property type="entry name" value="Trigger_fact/SurA_dom_sf"/>
</dbReference>
<dbReference type="KEGG" id="ptw:TUM18999_20270"/>
<dbReference type="InterPro" id="IPR023058">
    <property type="entry name" value="PPIase_PpiC_CS"/>
</dbReference>
<dbReference type="GO" id="GO:0005886">
    <property type="term" value="C:plasma membrane"/>
    <property type="evidence" value="ECO:0007669"/>
    <property type="project" value="UniProtKB-SubCell"/>
</dbReference>
<dbReference type="Pfam" id="PF00639">
    <property type="entry name" value="Rotamase"/>
    <property type="match status" value="1"/>
</dbReference>
<evidence type="ECO:0000256" key="5">
    <source>
        <dbReference type="ARBA" id="ARBA00022989"/>
    </source>
</evidence>
<evidence type="ECO:0000313" key="17">
    <source>
        <dbReference type="Proteomes" id="UP001054892"/>
    </source>
</evidence>
<protein>
    <recommendedName>
        <fullName evidence="9">Periplasmic chaperone PpiD</fullName>
    </recommendedName>
    <alternativeName>
        <fullName evidence="10">Periplasmic folding chaperone</fullName>
    </alternativeName>
</protein>
<keyword evidence="11 14" id="KW-0413">Isomerase</keyword>
<dbReference type="Gene3D" id="1.10.4030.10">
    <property type="entry name" value="Porin chaperone SurA, peptide-binding domain"/>
    <property type="match status" value="1"/>
</dbReference>
<reference evidence="14 16" key="1">
    <citation type="submission" date="2020-05" db="EMBL/GenBank/DDBJ databases">
        <title>Characterization of novel class B3 metallo-beta-lactamase from novel Pseudomonas species.</title>
        <authorList>
            <person name="Yamada K."/>
            <person name="Aoki K."/>
            <person name="Ishii Y."/>
        </authorList>
    </citation>
    <scope>NUCLEOTIDE SEQUENCE [LARGE SCALE GENOMIC DNA]</scope>
    <source>
        <strain evidence="14 16">TUM18999</strain>
        <strain evidence="15 17">TUM20286</strain>
    </source>
</reference>
<evidence type="ECO:0000256" key="8">
    <source>
        <dbReference type="ARBA" id="ARBA00038408"/>
    </source>
</evidence>
<dbReference type="AlphaFoldDB" id="A0A6J4E3L7"/>
<comment type="subcellular location">
    <subcellularLocation>
        <location evidence="1">Cell inner membrane</location>
        <topology evidence="1">Single-pass type II membrane protein</topology>
        <orientation evidence="1">Periplasmic side</orientation>
    </subcellularLocation>
</comment>
<evidence type="ECO:0000259" key="13">
    <source>
        <dbReference type="PROSITE" id="PS50198"/>
    </source>
</evidence>
<dbReference type="GO" id="GO:0003755">
    <property type="term" value="F:peptidyl-prolyl cis-trans isomerase activity"/>
    <property type="evidence" value="ECO:0007669"/>
    <property type="project" value="UniProtKB-KW"/>
</dbReference>
<dbReference type="InterPro" id="IPR046357">
    <property type="entry name" value="PPIase_dom_sf"/>
</dbReference>
<feature type="domain" description="PpiC" evidence="13">
    <location>
        <begin position="262"/>
        <end position="361"/>
    </location>
</feature>
<dbReference type="PROSITE" id="PS01096">
    <property type="entry name" value="PPIC_PPIASE_1"/>
    <property type="match status" value="1"/>
</dbReference>
<dbReference type="PROSITE" id="PS50198">
    <property type="entry name" value="PPIC_PPIASE_2"/>
    <property type="match status" value="1"/>
</dbReference>
<evidence type="ECO:0000256" key="3">
    <source>
        <dbReference type="ARBA" id="ARBA00022519"/>
    </source>
</evidence>
<evidence type="ECO:0000256" key="4">
    <source>
        <dbReference type="ARBA" id="ARBA00022692"/>
    </source>
</evidence>
<evidence type="ECO:0000256" key="6">
    <source>
        <dbReference type="ARBA" id="ARBA00023136"/>
    </source>
</evidence>
<keyword evidence="5 12" id="KW-1133">Transmembrane helix</keyword>
<dbReference type="Pfam" id="PF13624">
    <property type="entry name" value="SurA_N_3"/>
    <property type="match status" value="1"/>
</dbReference>
<feature type="transmembrane region" description="Helical" evidence="12">
    <location>
        <begin position="12"/>
        <end position="34"/>
    </location>
</feature>
<keyword evidence="11" id="KW-0697">Rotamase</keyword>
<accession>A0A6J4E3L7</accession>
<keyword evidence="17" id="KW-1185">Reference proteome</keyword>
<name>A0A6J4E3L7_9PSED</name>
<keyword evidence="6 12" id="KW-0472">Membrane</keyword>
<organism evidence="14 16">
    <name type="scientific">Pseudomonas tohonis</name>
    <dbReference type="NCBI Taxonomy" id="2725477"/>
    <lineage>
        <taxon>Bacteria</taxon>
        <taxon>Pseudomonadati</taxon>
        <taxon>Pseudomonadota</taxon>
        <taxon>Gammaproteobacteria</taxon>
        <taxon>Pseudomonadales</taxon>
        <taxon>Pseudomonadaceae</taxon>
        <taxon>Pseudomonas</taxon>
    </lineage>
</organism>
<keyword evidence="7" id="KW-0143">Chaperone</keyword>
<dbReference type="PANTHER" id="PTHR47529:SF1">
    <property type="entry name" value="PERIPLASMIC CHAPERONE PPID"/>
    <property type="match status" value="1"/>
</dbReference>
<keyword evidence="2" id="KW-1003">Cell membrane</keyword>
<dbReference type="InterPro" id="IPR052029">
    <property type="entry name" value="PpiD_chaperone"/>
</dbReference>
<evidence type="ECO:0000256" key="9">
    <source>
        <dbReference type="ARBA" id="ARBA00040743"/>
    </source>
</evidence>
<keyword evidence="3" id="KW-0997">Cell inner membrane</keyword>
<evidence type="ECO:0000256" key="1">
    <source>
        <dbReference type="ARBA" id="ARBA00004382"/>
    </source>
</evidence>
<dbReference type="EMBL" id="AP023189">
    <property type="protein sequence ID" value="BCG23836.1"/>
    <property type="molecule type" value="Genomic_DNA"/>
</dbReference>
<dbReference type="PANTHER" id="PTHR47529">
    <property type="entry name" value="PEPTIDYL-PROLYL CIS-TRANS ISOMERASE D"/>
    <property type="match status" value="1"/>
</dbReference>
<dbReference type="Proteomes" id="UP001054892">
    <property type="component" value="Unassembled WGS sequence"/>
</dbReference>
<dbReference type="Proteomes" id="UP000509383">
    <property type="component" value="Chromosome"/>
</dbReference>
<keyword evidence="4 12" id="KW-0812">Transmembrane</keyword>
<evidence type="ECO:0000256" key="2">
    <source>
        <dbReference type="ARBA" id="ARBA00022475"/>
    </source>
</evidence>
<dbReference type="SUPFAM" id="SSF54534">
    <property type="entry name" value="FKBP-like"/>
    <property type="match status" value="1"/>
</dbReference>
<sequence length="624" mass="69190">MLQNIRDNSQGWIAKTIIGVIIALLALTGFDAIFNATSNRQDAAKVNGEEITLDQLSQAADMQRRQLMQQLGKDFDASQLDDKLLREAALKGLIERKLLLQGAKSSGFAFSQPALDQLIVQTPEFQVDGKFNPDRFDQVIRQMSYTRLQFRQMLEQEMLVGQLRAGLAGSGFVTDEEIRAFARLEKQTRDFATLTFKADPKAVTVSDDEIQAYYDEHKGQFMSPEQVVLEYVELKKEAFFSQVEVSEDDLKAQYDKEIGNLSEQRDAAHILVEINDQQTEEQAKAKIDEIKQRLDKGEAFAALAKEFSQDPGSAANGGDLGFAGRGVYEPAFEDALYALKKEEVSAPVRTPYGLHLIKLLAIQAPEVPSFDSLKEKMVRELKTQQVEQRFVEATKELEDSAFEASDLAQPAQELNLKVQTSAPFGREGGEGLTANRQVLQAAFSPEVLEDGGNSGAIELDPDTVVVLRAKEHRKPTQLELASVSDSIRQHLTQEKASEAAKAKADELLASLREGKTPATQAPQGQTWNVVEAATRSQEGVDPALLQTLFRMGKPESADKPTFSSLKLSNGDYVVIRLNGVSQPEDALSEQDKAMYGRFLASRSGQQDFAAYRRQLEAEAKVERF</sequence>
<evidence type="ECO:0000256" key="10">
    <source>
        <dbReference type="ARBA" id="ARBA00042775"/>
    </source>
</evidence>
<evidence type="ECO:0000313" key="15">
    <source>
        <dbReference type="EMBL" id="GJN51880.1"/>
    </source>
</evidence>
<dbReference type="RefSeq" id="WP_173178812.1">
    <property type="nucleotide sequence ID" value="NZ_AP023189.1"/>
</dbReference>